<gene>
    <name evidence="1" type="ORF">NCTC10376_02288</name>
</gene>
<evidence type="ECO:0000313" key="1">
    <source>
        <dbReference type="EMBL" id="SUC16390.1"/>
    </source>
</evidence>
<dbReference type="InterPro" id="IPR009312">
    <property type="entry name" value="Phage_lambda_GpU-like"/>
</dbReference>
<dbReference type="EMBL" id="UGTW01000001">
    <property type="protein sequence ID" value="SUC16390.1"/>
    <property type="molecule type" value="Genomic_DNA"/>
</dbReference>
<dbReference type="Pfam" id="PF06141">
    <property type="entry name" value="Phage_tail_U"/>
    <property type="match status" value="1"/>
</dbReference>
<name>A0A379F9T7_PROVU</name>
<dbReference type="SUPFAM" id="SSF143749">
    <property type="entry name" value="Phage tail protein-like"/>
    <property type="match status" value="1"/>
</dbReference>
<dbReference type="Proteomes" id="UP000254331">
    <property type="component" value="Unassembled WGS sequence"/>
</dbReference>
<evidence type="ECO:0000313" key="2">
    <source>
        <dbReference type="Proteomes" id="UP000254331"/>
    </source>
</evidence>
<sequence length="132" mass="14917">MIKHTQIRHAIKEAIEPHANEATVFDGRPFFVDENDFPAIAVYITDAISTGENLDEDSWQAIVHIEVFLSANNPDAELDKWVEAVIYPALTSIPALSSLIENMTPNGYDYHRDEEMGLWGSVDLNYQISYSM</sequence>
<dbReference type="AlphaFoldDB" id="A0A379F9T7"/>
<dbReference type="InterPro" id="IPR038512">
    <property type="entry name" value="GpU-like_sf"/>
</dbReference>
<protein>
    <submittedName>
        <fullName evidence="1">Phage minor tail protein U</fullName>
    </submittedName>
</protein>
<dbReference type="InterPro" id="IPR035934">
    <property type="entry name" value="Phage_tail_protein-like_sf"/>
</dbReference>
<dbReference type="Gene3D" id="3.30.70.1700">
    <property type="entry name" value="Phage minor tail protein U"/>
    <property type="match status" value="1"/>
</dbReference>
<organism evidence="1 2">
    <name type="scientific">Proteus vulgaris</name>
    <dbReference type="NCBI Taxonomy" id="585"/>
    <lineage>
        <taxon>Bacteria</taxon>
        <taxon>Pseudomonadati</taxon>
        <taxon>Pseudomonadota</taxon>
        <taxon>Gammaproteobacteria</taxon>
        <taxon>Enterobacterales</taxon>
        <taxon>Morganellaceae</taxon>
        <taxon>Proteus</taxon>
    </lineage>
</organism>
<proteinExistence type="predicted"/>
<reference evidence="1 2" key="1">
    <citation type="submission" date="2018-06" db="EMBL/GenBank/DDBJ databases">
        <authorList>
            <consortium name="Pathogen Informatics"/>
            <person name="Doyle S."/>
        </authorList>
    </citation>
    <scope>NUCLEOTIDE SEQUENCE [LARGE SCALE GENOMIC DNA]</scope>
    <source>
        <strain evidence="1 2">NCTC10376</strain>
    </source>
</reference>
<accession>A0A379F9T7</accession>